<accession>A0AAE7R3P5</accession>
<feature type="transmembrane region" description="Helical" evidence="6">
    <location>
        <begin position="62"/>
        <end position="80"/>
    </location>
</feature>
<dbReference type="GO" id="GO:0005315">
    <property type="term" value="F:phosphate transmembrane transporter activity"/>
    <property type="evidence" value="ECO:0007669"/>
    <property type="project" value="InterPro"/>
</dbReference>
<evidence type="ECO:0000256" key="2">
    <source>
        <dbReference type="ARBA" id="ARBA00022448"/>
    </source>
</evidence>
<dbReference type="InterPro" id="IPR001204">
    <property type="entry name" value="Phos_transporter"/>
</dbReference>
<name>A0AAE7R3P5_9HYPH</name>
<dbReference type="EMBL" id="JAAMCP010000001">
    <property type="protein sequence ID" value="NTF35644.1"/>
    <property type="molecule type" value="Genomic_DNA"/>
</dbReference>
<dbReference type="Pfam" id="PF01384">
    <property type="entry name" value="PHO4"/>
    <property type="match status" value="1"/>
</dbReference>
<keyword evidence="4 6" id="KW-1133">Transmembrane helix</keyword>
<gene>
    <name evidence="8" type="ORF">G6L72_02815</name>
    <name evidence="9" type="ORF">G6M88_10345</name>
</gene>
<reference evidence="8 11" key="1">
    <citation type="journal article" date="2020" name="Science">
        <title>Unexpected conservation and global transmission of agrobacterial virulence plasmids.</title>
        <authorList>
            <person name="Weisberg A.J."/>
            <person name="Davis E.W. 2nd"/>
            <person name="Tabima J."/>
            <person name="Belcher M.S."/>
            <person name="Miller M."/>
            <person name="Kuo C.H."/>
            <person name="Loper J.E."/>
            <person name="Grunwald N.J."/>
            <person name="Putnam M.L."/>
            <person name="Chang J.H."/>
        </authorList>
    </citation>
    <scope>NUCLEOTIDE SEQUENCE [LARGE SCALE GENOMIC DNA]</scope>
    <source>
        <strain evidence="8 11">A19/93</strain>
    </source>
</reference>
<dbReference type="GO" id="GO:0016020">
    <property type="term" value="C:membrane"/>
    <property type="evidence" value="ECO:0007669"/>
    <property type="project" value="UniProtKB-SubCell"/>
</dbReference>
<feature type="transmembrane region" description="Helical" evidence="6">
    <location>
        <begin position="38"/>
        <end position="56"/>
    </location>
</feature>
<dbReference type="AlphaFoldDB" id="A0AAE7R3P5"/>
<feature type="transmembrane region" description="Helical" evidence="6">
    <location>
        <begin position="170"/>
        <end position="191"/>
    </location>
</feature>
<comment type="subcellular location">
    <subcellularLocation>
        <location evidence="1 6">Membrane</location>
        <topology evidence="1 6">Multi-pass membrane protein</topology>
    </subcellularLocation>
</comment>
<feature type="transmembrane region" description="Helical" evidence="6">
    <location>
        <begin position="259"/>
        <end position="282"/>
    </location>
</feature>
<feature type="transmembrane region" description="Helical" evidence="6">
    <location>
        <begin position="385"/>
        <end position="405"/>
    </location>
</feature>
<organism evidence="9 10">
    <name type="scientific">Agrobacterium rubi</name>
    <dbReference type="NCBI Taxonomy" id="28099"/>
    <lineage>
        <taxon>Bacteria</taxon>
        <taxon>Pseudomonadati</taxon>
        <taxon>Pseudomonadota</taxon>
        <taxon>Alphaproteobacteria</taxon>
        <taxon>Hyphomicrobiales</taxon>
        <taxon>Rhizobiaceae</taxon>
        <taxon>Rhizobium/Agrobacterium group</taxon>
        <taxon>Agrobacterium</taxon>
    </lineage>
</organism>
<evidence type="ECO:0000256" key="3">
    <source>
        <dbReference type="ARBA" id="ARBA00022692"/>
    </source>
</evidence>
<keyword evidence="11" id="KW-1185">Reference proteome</keyword>
<feature type="transmembrane region" description="Helical" evidence="6">
    <location>
        <begin position="303"/>
        <end position="321"/>
    </location>
</feature>
<feature type="transmembrane region" description="Helical" evidence="6">
    <location>
        <begin position="100"/>
        <end position="119"/>
    </location>
</feature>
<dbReference type="EMBL" id="CP049206">
    <property type="protein sequence ID" value="QTG00766.1"/>
    <property type="molecule type" value="Genomic_DNA"/>
</dbReference>
<dbReference type="RefSeq" id="WP_065699745.1">
    <property type="nucleotide sequence ID" value="NZ_CP049206.1"/>
</dbReference>
<feature type="transmembrane region" description="Helical" evidence="6">
    <location>
        <begin position="352"/>
        <end position="373"/>
    </location>
</feature>
<feature type="transmembrane region" description="Helical" evidence="6">
    <location>
        <begin position="230"/>
        <end position="253"/>
    </location>
</feature>
<evidence type="ECO:0000313" key="11">
    <source>
        <dbReference type="Proteomes" id="UP000822331"/>
    </source>
</evidence>
<reference evidence="9" key="2">
    <citation type="submission" date="2020-02" db="EMBL/GenBank/DDBJ databases">
        <title>Unexpected conservation and global transmission of agrobacterial virulence plasmids.</title>
        <authorList>
            <person name="Weisberg A.J."/>
            <person name="Davis E.W. II"/>
            <person name="Tabima J.R."/>
            <person name="Belcher M.S."/>
            <person name="Miller M."/>
            <person name="Kuo C.-H."/>
            <person name="Loper J.E."/>
            <person name="Grunwald N.J."/>
            <person name="Putnam M.L."/>
            <person name="Chang J.H."/>
        </authorList>
    </citation>
    <scope>NUCLEOTIDE SEQUENCE</scope>
    <source>
        <strain evidence="9">W2/73</strain>
    </source>
</reference>
<dbReference type="PANTHER" id="PTHR11101">
    <property type="entry name" value="PHOSPHATE TRANSPORTER"/>
    <property type="match status" value="1"/>
</dbReference>
<evidence type="ECO:0000256" key="4">
    <source>
        <dbReference type="ARBA" id="ARBA00022989"/>
    </source>
</evidence>
<evidence type="ECO:0000256" key="6">
    <source>
        <dbReference type="RuleBase" id="RU363058"/>
    </source>
</evidence>
<evidence type="ECO:0000313" key="9">
    <source>
        <dbReference type="EMBL" id="QTG00766.1"/>
    </source>
</evidence>
<keyword evidence="2 6" id="KW-0813">Transport</keyword>
<protein>
    <recommendedName>
        <fullName evidence="6">Phosphate transporter</fullName>
    </recommendedName>
</protein>
<evidence type="ECO:0000313" key="8">
    <source>
        <dbReference type="EMBL" id="NTF35644.1"/>
    </source>
</evidence>
<evidence type="ECO:0000256" key="1">
    <source>
        <dbReference type="ARBA" id="ARBA00004141"/>
    </source>
</evidence>
<feature type="transmembrane region" description="Helical" evidence="6">
    <location>
        <begin position="472"/>
        <end position="501"/>
    </location>
</feature>
<feature type="region of interest" description="Disordered" evidence="7">
    <location>
        <begin position="439"/>
        <end position="459"/>
    </location>
</feature>
<dbReference type="Proteomes" id="UP000663912">
    <property type="component" value="Chromosome 1"/>
</dbReference>
<feature type="transmembrane region" description="Helical" evidence="6">
    <location>
        <begin position="197"/>
        <end position="218"/>
    </location>
</feature>
<sequence>MAQPPHNRMKPTLDKDLDKLSLVEEASYHLSRGLTAQGFGLLFLIISALVASVFVIGQPGGMIVFAAVIIGAYMAMNIGAKDVANNVGPAVGAKAMPIAAALIIGAICEVMGAVITGGNVVETISSGIINIRTIPDSSIFAWAMLSALITAALLVNLSNYLKAPISTTHTVVGGVAGAGTAAYGFGAVDWFSLGGIAMTWVATPFISAFFAILLLAFIKKFIIYRDDKIAAAQIWVPVLIGIMSGVFTAYLIWVGFHQVVTISFGTAVLSGLAVGLLSWRLCIPLIARQSQGLENRNQSLRKMFQWPLILAAALMSFAHGANDVSNAIGPVVAIVRATQGVIVGETARAPQWVMLIGAFGLSCGILLFGPRLIRLVGEQITKLNPMRAFCVSVSTALTVLVASRFGMPVSTTHTAIGAVFGVGFFREWYTQNARRQLEPARSDTGNGHGNNGEDNENSSEVRRRYLVRRSHFMTIVAAWIITVPTSAALSAGCYGIMYILFIRL</sequence>
<dbReference type="KEGG" id="arui:G6M88_10345"/>
<evidence type="ECO:0000256" key="7">
    <source>
        <dbReference type="SAM" id="MobiDB-lite"/>
    </source>
</evidence>
<keyword evidence="3 6" id="KW-0812">Transmembrane</keyword>
<keyword evidence="5 6" id="KW-0472">Membrane</keyword>
<dbReference type="Proteomes" id="UP000822331">
    <property type="component" value="Unassembled WGS sequence"/>
</dbReference>
<dbReference type="PANTHER" id="PTHR11101:SF80">
    <property type="entry name" value="PHOSPHATE TRANSPORTER"/>
    <property type="match status" value="1"/>
</dbReference>
<proteinExistence type="inferred from homology"/>
<evidence type="ECO:0000313" key="10">
    <source>
        <dbReference type="Proteomes" id="UP000663912"/>
    </source>
</evidence>
<comment type="similarity">
    <text evidence="6">Belongs to the inorganic phosphate transporter (PiT) (TC 2.A.20) family.</text>
</comment>
<feature type="transmembrane region" description="Helical" evidence="6">
    <location>
        <begin position="139"/>
        <end position="158"/>
    </location>
</feature>
<evidence type="ECO:0000256" key="5">
    <source>
        <dbReference type="ARBA" id="ARBA00023136"/>
    </source>
</evidence>
<dbReference type="GO" id="GO:0035435">
    <property type="term" value="P:phosphate ion transmembrane transport"/>
    <property type="evidence" value="ECO:0007669"/>
    <property type="project" value="TreeGrafter"/>
</dbReference>
<keyword evidence="6" id="KW-0592">Phosphate transport</keyword>